<name>A0A2A9D4P3_9MICO</name>
<dbReference type="InterPro" id="IPR036513">
    <property type="entry name" value="STAS_dom_sf"/>
</dbReference>
<dbReference type="SUPFAM" id="SSF52091">
    <property type="entry name" value="SpoIIaa-like"/>
    <property type="match status" value="1"/>
</dbReference>
<evidence type="ECO:0000313" key="5">
    <source>
        <dbReference type="EMBL" id="PFG20820.1"/>
    </source>
</evidence>
<proteinExistence type="inferred from homology"/>
<evidence type="ECO:0000259" key="4">
    <source>
        <dbReference type="PROSITE" id="PS50801"/>
    </source>
</evidence>
<evidence type="ECO:0000256" key="3">
    <source>
        <dbReference type="SAM" id="MobiDB-lite"/>
    </source>
</evidence>
<dbReference type="RefSeq" id="WP_098469743.1">
    <property type="nucleotide sequence ID" value="NZ_PDJD01000001.1"/>
</dbReference>
<gene>
    <name evidence="5" type="ORF">ATL40_2435</name>
</gene>
<dbReference type="EMBL" id="PDJD01000001">
    <property type="protein sequence ID" value="PFG20820.1"/>
    <property type="molecule type" value="Genomic_DNA"/>
</dbReference>
<feature type="region of interest" description="Disordered" evidence="3">
    <location>
        <begin position="1"/>
        <end position="21"/>
    </location>
</feature>
<dbReference type="GO" id="GO:0043856">
    <property type="term" value="F:anti-sigma factor antagonist activity"/>
    <property type="evidence" value="ECO:0007669"/>
    <property type="project" value="InterPro"/>
</dbReference>
<dbReference type="CDD" id="cd07043">
    <property type="entry name" value="STAS_anti-anti-sigma_factors"/>
    <property type="match status" value="1"/>
</dbReference>
<keyword evidence="6" id="KW-1185">Reference proteome</keyword>
<evidence type="ECO:0000256" key="1">
    <source>
        <dbReference type="ARBA" id="ARBA00009013"/>
    </source>
</evidence>
<dbReference type="OrthoDB" id="4827422at2"/>
<dbReference type="PANTHER" id="PTHR33495:SF2">
    <property type="entry name" value="ANTI-SIGMA FACTOR ANTAGONIST TM_1081-RELATED"/>
    <property type="match status" value="1"/>
</dbReference>
<dbReference type="Gene3D" id="3.30.750.24">
    <property type="entry name" value="STAS domain"/>
    <property type="match status" value="1"/>
</dbReference>
<dbReference type="PROSITE" id="PS50801">
    <property type="entry name" value="STAS"/>
    <property type="match status" value="1"/>
</dbReference>
<protein>
    <recommendedName>
        <fullName evidence="2">Anti-sigma factor antagonist</fullName>
    </recommendedName>
</protein>
<accession>A0A2A9D4P3</accession>
<dbReference type="PANTHER" id="PTHR33495">
    <property type="entry name" value="ANTI-SIGMA FACTOR ANTAGONIST TM_1081-RELATED-RELATED"/>
    <property type="match status" value="1"/>
</dbReference>
<dbReference type="Proteomes" id="UP000224915">
    <property type="component" value="Unassembled WGS sequence"/>
</dbReference>
<dbReference type="InterPro" id="IPR003658">
    <property type="entry name" value="Anti-sigma_ant"/>
</dbReference>
<comment type="caution">
    <text evidence="5">The sequence shown here is derived from an EMBL/GenBank/DDBJ whole genome shotgun (WGS) entry which is preliminary data.</text>
</comment>
<organism evidence="5 6">
    <name type="scientific">Serinibacter salmoneus</name>
    <dbReference type="NCBI Taxonomy" id="556530"/>
    <lineage>
        <taxon>Bacteria</taxon>
        <taxon>Bacillati</taxon>
        <taxon>Actinomycetota</taxon>
        <taxon>Actinomycetes</taxon>
        <taxon>Micrococcales</taxon>
        <taxon>Beutenbergiaceae</taxon>
        <taxon>Serinibacter</taxon>
    </lineage>
</organism>
<feature type="domain" description="STAS" evidence="4">
    <location>
        <begin position="12"/>
        <end position="114"/>
    </location>
</feature>
<dbReference type="AlphaFoldDB" id="A0A2A9D4P3"/>
<dbReference type="NCBIfam" id="TIGR00377">
    <property type="entry name" value="ant_ant_sig"/>
    <property type="match status" value="1"/>
</dbReference>
<evidence type="ECO:0000313" key="6">
    <source>
        <dbReference type="Proteomes" id="UP000224915"/>
    </source>
</evidence>
<evidence type="ECO:0000256" key="2">
    <source>
        <dbReference type="RuleBase" id="RU003749"/>
    </source>
</evidence>
<dbReference type="Pfam" id="PF01740">
    <property type="entry name" value="STAS"/>
    <property type="match status" value="1"/>
</dbReference>
<reference evidence="5 6" key="1">
    <citation type="submission" date="2017-10" db="EMBL/GenBank/DDBJ databases">
        <title>Sequencing the genomes of 1000 actinobacteria strains.</title>
        <authorList>
            <person name="Klenk H.-P."/>
        </authorList>
    </citation>
    <scope>NUCLEOTIDE SEQUENCE [LARGE SCALE GENOMIC DNA]</scope>
    <source>
        <strain evidence="5 6">DSM 21801</strain>
    </source>
</reference>
<dbReference type="InterPro" id="IPR002645">
    <property type="entry name" value="STAS_dom"/>
</dbReference>
<comment type="similarity">
    <text evidence="1 2">Belongs to the anti-sigma-factor antagonist family.</text>
</comment>
<sequence length="114" mass="11759">MDTPLATLRPTPSAEVHTSPSHTILTLRGEIDAASAPDFAAAVTAAEQAARPTTVHAGAVTFMDSSGIALLARLATRTPGRLRLVDPPEVVQFLLSVTRIGDMVEIVAGGDSAT</sequence>